<sequence>MHGLGGCSSRETNPTGHAAFCQGEGGRGPHVLAPRNLPLGERTHKPLLAAPAPFAASPLVAFQWPFSPHVFSLWVVALLLW</sequence>
<accession>A0L6E1</accession>
<evidence type="ECO:0000313" key="2">
    <source>
        <dbReference type="EMBL" id="ABK43534.1"/>
    </source>
</evidence>
<organism evidence="2 3">
    <name type="scientific">Magnetococcus marinus (strain ATCC BAA-1437 / JCM 17883 / MC-1)</name>
    <dbReference type="NCBI Taxonomy" id="156889"/>
    <lineage>
        <taxon>Bacteria</taxon>
        <taxon>Pseudomonadati</taxon>
        <taxon>Pseudomonadota</taxon>
        <taxon>Magnetococcia</taxon>
        <taxon>Magnetococcales</taxon>
        <taxon>Magnetococcaceae</taxon>
        <taxon>Magnetococcus</taxon>
    </lineage>
</organism>
<feature type="region of interest" description="Disordered" evidence="1">
    <location>
        <begin position="1"/>
        <end position="23"/>
    </location>
</feature>
<proteinExistence type="predicted"/>
<reference evidence="3" key="1">
    <citation type="journal article" date="2009" name="Appl. Environ. Microbiol.">
        <title>Complete genome sequence of the chemolithoautotrophic marine magnetotactic coccus strain MC-1.</title>
        <authorList>
            <person name="Schubbe S."/>
            <person name="Williams T.J."/>
            <person name="Xie G."/>
            <person name="Kiss H.E."/>
            <person name="Brettin T.S."/>
            <person name="Martinez D."/>
            <person name="Ross C.A."/>
            <person name="Schuler D."/>
            <person name="Cox B.L."/>
            <person name="Nealson K.H."/>
            <person name="Bazylinski D.A."/>
        </authorList>
    </citation>
    <scope>NUCLEOTIDE SEQUENCE [LARGE SCALE GENOMIC DNA]</scope>
    <source>
        <strain evidence="3">ATCC BAA-1437 / JCM 17883 / MC-1</strain>
    </source>
</reference>
<protein>
    <submittedName>
        <fullName evidence="2">Uncharacterized protein</fullName>
    </submittedName>
</protein>
<keyword evidence="3" id="KW-1185">Reference proteome</keyword>
<dbReference type="Proteomes" id="UP000002586">
    <property type="component" value="Chromosome"/>
</dbReference>
<dbReference type="KEGG" id="mgm:Mmc1_1016"/>
<name>A0L6E1_MAGMM</name>
<dbReference type="STRING" id="156889.Mmc1_1016"/>
<evidence type="ECO:0000313" key="3">
    <source>
        <dbReference type="Proteomes" id="UP000002586"/>
    </source>
</evidence>
<dbReference type="HOGENOM" id="CLU_2569730_0_0_5"/>
<gene>
    <name evidence="2" type="ordered locus">Mmc1_1016</name>
</gene>
<evidence type="ECO:0000256" key="1">
    <source>
        <dbReference type="SAM" id="MobiDB-lite"/>
    </source>
</evidence>
<dbReference type="EMBL" id="CP000471">
    <property type="protein sequence ID" value="ABK43534.1"/>
    <property type="molecule type" value="Genomic_DNA"/>
</dbReference>
<dbReference type="AlphaFoldDB" id="A0L6E1"/>
<reference evidence="2 3" key="2">
    <citation type="journal article" date="2012" name="Int. J. Syst. Evol. Microbiol.">
        <title>Magnetococcus marinus gen. nov., sp. nov., a marine, magnetotactic bacterium that represents a novel lineage (Magnetococcaceae fam. nov.; Magnetococcales ord. nov.) at the base of the Alphaproteobacteria.</title>
        <authorList>
            <person name="Bazylinski D.A."/>
            <person name="Williams T.J."/>
            <person name="Lefevre C.T."/>
            <person name="Berg R.J."/>
            <person name="Zhang C.L."/>
            <person name="Bowser S.S."/>
            <person name="Dean A.J."/>
            <person name="Beveridge T.J."/>
        </authorList>
    </citation>
    <scope>NUCLEOTIDE SEQUENCE [LARGE SCALE GENOMIC DNA]</scope>
    <source>
        <strain evidence="3">ATCC BAA-1437 / JCM 17883 / MC-1</strain>
    </source>
</reference>